<feature type="signal peptide" evidence="4">
    <location>
        <begin position="1"/>
        <end position="23"/>
    </location>
</feature>
<protein>
    <submittedName>
        <fullName evidence="6">Nitrogenase cofactor biosynthesis protein NifB</fullName>
    </submittedName>
</protein>
<comment type="subcellular location">
    <subcellularLocation>
        <location evidence="1">Periplasm</location>
    </subcellularLocation>
</comment>
<dbReference type="InterPro" id="IPR015168">
    <property type="entry name" value="SsuA/THI5"/>
</dbReference>
<evidence type="ECO:0000256" key="3">
    <source>
        <dbReference type="ARBA" id="ARBA00022729"/>
    </source>
</evidence>
<evidence type="ECO:0000256" key="1">
    <source>
        <dbReference type="ARBA" id="ARBA00004418"/>
    </source>
</evidence>
<dbReference type="PANTHER" id="PTHR30024:SF42">
    <property type="entry name" value="ALIPHATIC SULFONATES-BINDING PROTEIN-RELATED"/>
    <property type="match status" value="1"/>
</dbReference>
<feature type="chain" id="PRO_5003039536" evidence="4">
    <location>
        <begin position="24"/>
        <end position="310"/>
    </location>
</feature>
<evidence type="ECO:0000256" key="2">
    <source>
        <dbReference type="ARBA" id="ARBA00022448"/>
    </source>
</evidence>
<gene>
    <name evidence="6" type="ORF">Dpep_1510</name>
</gene>
<dbReference type="STRING" id="469381.Dpep_1510"/>
<name>D2Z7T9_9BACT</name>
<dbReference type="PANTHER" id="PTHR30024">
    <property type="entry name" value="ALIPHATIC SULFONATES-BINDING PROTEIN-RELATED"/>
    <property type="match status" value="1"/>
</dbReference>
<evidence type="ECO:0000313" key="7">
    <source>
        <dbReference type="Proteomes" id="UP000006427"/>
    </source>
</evidence>
<dbReference type="eggNOG" id="COG0715">
    <property type="taxonomic scope" value="Bacteria"/>
</dbReference>
<reference evidence="6 7" key="1">
    <citation type="journal article" date="2010" name="Stand. Genomic Sci.">
        <title>Permanent draft genome sequence of Dethiosulfovibrio peptidovorans type strain (SEBR 4207).</title>
        <authorList>
            <person name="Labutti K."/>
            <person name="Mayilraj S."/>
            <person name="Clum A."/>
            <person name="Lucas S."/>
            <person name="Glavina Del Rio T."/>
            <person name="Nolan M."/>
            <person name="Tice H."/>
            <person name="Cheng J.F."/>
            <person name="Pitluck S."/>
            <person name="Liolios K."/>
            <person name="Ivanova N."/>
            <person name="Mavromatis K."/>
            <person name="Mikhailova N."/>
            <person name="Pati A."/>
            <person name="Goodwin L."/>
            <person name="Chen A."/>
            <person name="Palaniappan K."/>
            <person name="Land M."/>
            <person name="Hauser L."/>
            <person name="Chang Y.J."/>
            <person name="Jeffries C.D."/>
            <person name="Rohde M."/>
            <person name="Spring S."/>
            <person name="Goker M."/>
            <person name="Woyke T."/>
            <person name="Bristow J."/>
            <person name="Eisen J.A."/>
            <person name="Markowitz V."/>
            <person name="Hugenholtz P."/>
            <person name="Kyrpides N.C."/>
            <person name="Klenk H.P."/>
            <person name="Lapidus A."/>
        </authorList>
    </citation>
    <scope>NUCLEOTIDE SEQUENCE [LARGE SCALE GENOMIC DNA]</scope>
    <source>
        <strain evidence="6 7">DSM 11002</strain>
    </source>
</reference>
<dbReference type="EMBL" id="ABTR02000001">
    <property type="protein sequence ID" value="EFC91536.1"/>
    <property type="molecule type" value="Genomic_DNA"/>
</dbReference>
<dbReference type="Proteomes" id="UP000006427">
    <property type="component" value="Unassembled WGS sequence"/>
</dbReference>
<dbReference type="PaxDb" id="469381-Dpep_1510"/>
<dbReference type="GO" id="GO:0016020">
    <property type="term" value="C:membrane"/>
    <property type="evidence" value="ECO:0007669"/>
    <property type="project" value="InterPro"/>
</dbReference>
<evidence type="ECO:0000259" key="5">
    <source>
        <dbReference type="Pfam" id="PF09084"/>
    </source>
</evidence>
<dbReference type="Gene3D" id="3.40.190.10">
    <property type="entry name" value="Periplasmic binding protein-like II"/>
    <property type="match status" value="2"/>
</dbReference>
<evidence type="ECO:0000313" key="6">
    <source>
        <dbReference type="EMBL" id="EFC91536.1"/>
    </source>
</evidence>
<dbReference type="SUPFAM" id="SSF53850">
    <property type="entry name" value="Periplasmic binding protein-like II"/>
    <property type="match status" value="1"/>
</dbReference>
<dbReference type="InterPro" id="IPR010067">
    <property type="entry name" value="ABC_SsuA_sub-bd"/>
</dbReference>
<sequence>MRRLILVLMTATLLASVTVGSEAAGKRDLTVTYVKAPLNVPSILQKRLKLIEKAFPGFTVSHPELTAGPKQTAGLASGSVDVANCLGGTSAILAYANGVDLKVIGIFARSPRAFTILAKDENIEAIADLKGKKIAGPKGTILHQLLVAALNREGLSISDVQFLGMGLADGVTAMMNGSVDACLAAGPAVLRSTERGARIITTGEGFVDATTVIAVRGELLRDDPDLVRRFMKVDEESVKLLEDDRARAIEITAEETGLSIDDVKTMLPLYDFDSTIRPSDVEELNRTQDFLFDNGMLPHKIDIEKMVKTI</sequence>
<keyword evidence="3 4" id="KW-0732">Signal</keyword>
<dbReference type="AlphaFoldDB" id="D2Z7T9"/>
<dbReference type="Pfam" id="PF09084">
    <property type="entry name" value="NMT1"/>
    <property type="match status" value="1"/>
</dbReference>
<keyword evidence="7" id="KW-1185">Reference proteome</keyword>
<dbReference type="NCBIfam" id="TIGR01728">
    <property type="entry name" value="SsuA_fam"/>
    <property type="match status" value="1"/>
</dbReference>
<proteinExistence type="predicted"/>
<dbReference type="GO" id="GO:0042626">
    <property type="term" value="F:ATPase-coupled transmembrane transporter activity"/>
    <property type="evidence" value="ECO:0007669"/>
    <property type="project" value="InterPro"/>
</dbReference>
<accession>D2Z7T9</accession>
<dbReference type="OrthoDB" id="9814375at2"/>
<comment type="caution">
    <text evidence="6">The sequence shown here is derived from an EMBL/GenBank/DDBJ whole genome shotgun (WGS) entry which is preliminary data.</text>
</comment>
<dbReference type="GO" id="GO:0042597">
    <property type="term" value="C:periplasmic space"/>
    <property type="evidence" value="ECO:0007669"/>
    <property type="project" value="UniProtKB-SubCell"/>
</dbReference>
<organism evidence="6 7">
    <name type="scientific">Dethiosulfovibrio peptidovorans DSM 11002</name>
    <dbReference type="NCBI Taxonomy" id="469381"/>
    <lineage>
        <taxon>Bacteria</taxon>
        <taxon>Thermotogati</taxon>
        <taxon>Synergistota</taxon>
        <taxon>Synergistia</taxon>
        <taxon>Synergistales</taxon>
        <taxon>Dethiosulfovibrionaceae</taxon>
        <taxon>Dethiosulfovibrio</taxon>
    </lineage>
</organism>
<dbReference type="RefSeq" id="WP_005660995.1">
    <property type="nucleotide sequence ID" value="NZ_ABTR02000001.1"/>
</dbReference>
<dbReference type="CDD" id="cd01008">
    <property type="entry name" value="PBP2_NrtA_SsuA_CpmA_like"/>
    <property type="match status" value="1"/>
</dbReference>
<keyword evidence="2" id="KW-0813">Transport</keyword>
<feature type="domain" description="SsuA/THI5-like" evidence="5">
    <location>
        <begin position="72"/>
        <end position="239"/>
    </location>
</feature>
<evidence type="ECO:0000256" key="4">
    <source>
        <dbReference type="SAM" id="SignalP"/>
    </source>
</evidence>